<dbReference type="PANTHER" id="PTHR42678">
    <property type="entry name" value="AMIDASE"/>
    <property type="match status" value="1"/>
</dbReference>
<keyword evidence="3" id="KW-1185">Reference proteome</keyword>
<evidence type="ECO:0000259" key="1">
    <source>
        <dbReference type="Pfam" id="PF01425"/>
    </source>
</evidence>
<accession>A0ABR4C520</accession>
<comment type="caution">
    <text evidence="2">The sequence shown here is derived from an EMBL/GenBank/DDBJ whole genome shotgun (WGS) entry which is preliminary data.</text>
</comment>
<organism evidence="2 3">
    <name type="scientific">Oculimacula yallundae</name>
    <dbReference type="NCBI Taxonomy" id="86028"/>
    <lineage>
        <taxon>Eukaryota</taxon>
        <taxon>Fungi</taxon>
        <taxon>Dikarya</taxon>
        <taxon>Ascomycota</taxon>
        <taxon>Pezizomycotina</taxon>
        <taxon>Leotiomycetes</taxon>
        <taxon>Helotiales</taxon>
        <taxon>Ploettnerulaceae</taxon>
        <taxon>Oculimacula</taxon>
    </lineage>
</organism>
<reference evidence="2 3" key="1">
    <citation type="journal article" date="2024" name="Commun. Biol.">
        <title>Comparative genomic analysis of thermophilic fungi reveals convergent evolutionary adaptations and gene losses.</title>
        <authorList>
            <person name="Steindorff A.S."/>
            <person name="Aguilar-Pontes M.V."/>
            <person name="Robinson A.J."/>
            <person name="Andreopoulos B."/>
            <person name="LaButti K."/>
            <person name="Kuo A."/>
            <person name="Mondo S."/>
            <person name="Riley R."/>
            <person name="Otillar R."/>
            <person name="Haridas S."/>
            <person name="Lipzen A."/>
            <person name="Grimwood J."/>
            <person name="Schmutz J."/>
            <person name="Clum A."/>
            <person name="Reid I.D."/>
            <person name="Moisan M.C."/>
            <person name="Butler G."/>
            <person name="Nguyen T.T.M."/>
            <person name="Dewar K."/>
            <person name="Conant G."/>
            <person name="Drula E."/>
            <person name="Henrissat B."/>
            <person name="Hansel C."/>
            <person name="Singer S."/>
            <person name="Hutchinson M.I."/>
            <person name="de Vries R.P."/>
            <person name="Natvig D.O."/>
            <person name="Powell A.J."/>
            <person name="Tsang A."/>
            <person name="Grigoriev I.V."/>
        </authorList>
    </citation>
    <scope>NUCLEOTIDE SEQUENCE [LARGE SCALE GENOMIC DNA]</scope>
    <source>
        <strain evidence="2 3">CBS 494.80</strain>
    </source>
</reference>
<dbReference type="Proteomes" id="UP001595075">
    <property type="component" value="Unassembled WGS sequence"/>
</dbReference>
<dbReference type="EMBL" id="JAZHXI010000013">
    <property type="protein sequence ID" value="KAL2064596.1"/>
    <property type="molecule type" value="Genomic_DNA"/>
</dbReference>
<evidence type="ECO:0000313" key="3">
    <source>
        <dbReference type="Proteomes" id="UP001595075"/>
    </source>
</evidence>
<dbReference type="Pfam" id="PF01425">
    <property type="entry name" value="Amidase"/>
    <property type="match status" value="1"/>
</dbReference>
<proteinExistence type="predicted"/>
<dbReference type="PANTHER" id="PTHR42678:SF34">
    <property type="entry name" value="OS04G0183300 PROTEIN"/>
    <property type="match status" value="1"/>
</dbReference>
<sequence>MTVVTMISLRMFFREFCFPWASNNHRSLNVLTATARDIQKELTAKRITSVEVIDKYLDQISQHNSYLRAVIAICPSARQQAEILDRERQNGKIRGPLHGVPVLLKDNIATHPELGMDTTAGILALAGSRPRQNADVVDKLIQAGAVILGKTQLSELNGFKGSKIMPGWSAIGGQAQSAYTSGDVDLSDTGLGHTSPAGSSTGSAVAVSAGFSPVALGTDNGGSLITPSTRAALYALRPTSGLVPQSGVVPLSAIFDTVGPMAKSPADLADMLDVLVDPELVKSQGSYSVALTRTFGDIRIGVLNPEEWFFGPALQRLVPSATNQIISDTYTAYAKLKKLAKSFKEVTLISPDALIVNQTDSFYDIQTARFKTTLGAYLQSLESSKVRTLDQLIGFNKDHASREMPTGYGNQDQLVAAAEFDMSEHEHDSLLRHARRVSRDLGIDKTLRDYEVDVIIAPADSCFNLLVSAAGYPSATMPLSYLAYNGRPIGLAVFSTADQERLLLQVLSAWEAISPQRRPPTRFKQQKRSTSGPSL</sequence>
<dbReference type="InterPro" id="IPR023631">
    <property type="entry name" value="Amidase_dom"/>
</dbReference>
<dbReference type="SUPFAM" id="SSF75304">
    <property type="entry name" value="Amidase signature (AS) enzymes"/>
    <property type="match status" value="1"/>
</dbReference>
<protein>
    <recommendedName>
        <fullName evidence="1">Amidase domain-containing protein</fullName>
    </recommendedName>
</protein>
<name>A0ABR4C520_9HELO</name>
<feature type="domain" description="Amidase" evidence="1">
    <location>
        <begin position="51"/>
        <end position="504"/>
    </location>
</feature>
<evidence type="ECO:0000313" key="2">
    <source>
        <dbReference type="EMBL" id="KAL2064596.1"/>
    </source>
</evidence>
<gene>
    <name evidence="2" type="ORF">VTL71DRAFT_3733</name>
</gene>
<dbReference type="InterPro" id="IPR036928">
    <property type="entry name" value="AS_sf"/>
</dbReference>
<dbReference type="Gene3D" id="3.90.1300.10">
    <property type="entry name" value="Amidase signature (AS) domain"/>
    <property type="match status" value="1"/>
</dbReference>